<organism evidence="5 6">
    <name type="scientific">Candidatus Viridilinea mediisalina</name>
    <dbReference type="NCBI Taxonomy" id="2024553"/>
    <lineage>
        <taxon>Bacteria</taxon>
        <taxon>Bacillati</taxon>
        <taxon>Chloroflexota</taxon>
        <taxon>Chloroflexia</taxon>
        <taxon>Chloroflexales</taxon>
        <taxon>Chloroflexineae</taxon>
        <taxon>Oscillochloridaceae</taxon>
        <taxon>Candidatus Viridilinea</taxon>
    </lineage>
</organism>
<dbReference type="Gene3D" id="3.40.190.10">
    <property type="entry name" value="Periplasmic binding protein-like II"/>
    <property type="match status" value="2"/>
</dbReference>
<feature type="chain" id="PRO_5013400488" evidence="4">
    <location>
        <begin position="27"/>
        <end position="344"/>
    </location>
</feature>
<evidence type="ECO:0000256" key="1">
    <source>
        <dbReference type="ARBA" id="ARBA00007162"/>
    </source>
</evidence>
<proteinExistence type="inferred from homology"/>
<evidence type="ECO:0000256" key="3">
    <source>
        <dbReference type="SAM" id="MobiDB-lite"/>
    </source>
</evidence>
<sequence length="344" mass="36819">MVRKLPLSLLTLIALLLLAACGASPAAPAPAAPDAPAAEAPAAEAPCPRPAEMDARFCDEDGDLVADLPKDPAQWVNPDTLIFAYTPVEDPAVYRDAWADFLTHMEAVTGKRVEFFAVDSNAAQLEAMRAGRLHVAGFNTGGNPFAVNFAGFVPFAMMAAADGSFGYEMEIIVPANSDVQAIEDLRGRQIAFTSPTSNSGFKAPSALLESQFGMVEGSDFEATFSGGHDNSILGVANEDYDAAAIANSVLSRMIERGVISADQVRAIYVSETFPTTGYGHVYNLDPEVAAKVREAFFSFDWAGTSLEEEFSKSGEAQFIPITYKEYWAVIREIDAAMGVTYTQP</sequence>
<evidence type="ECO:0000256" key="2">
    <source>
        <dbReference type="ARBA" id="ARBA00022729"/>
    </source>
</evidence>
<dbReference type="GO" id="GO:0055085">
    <property type="term" value="P:transmembrane transport"/>
    <property type="evidence" value="ECO:0007669"/>
    <property type="project" value="InterPro"/>
</dbReference>
<dbReference type="EMBL" id="NQWI01000023">
    <property type="protein sequence ID" value="PDW03698.1"/>
    <property type="molecule type" value="Genomic_DNA"/>
</dbReference>
<dbReference type="SUPFAM" id="SSF53850">
    <property type="entry name" value="Periplasmic binding protein-like II"/>
    <property type="match status" value="1"/>
</dbReference>
<dbReference type="InterPro" id="IPR005770">
    <property type="entry name" value="PhnD"/>
</dbReference>
<dbReference type="Pfam" id="PF12974">
    <property type="entry name" value="Phosphonate-bd"/>
    <property type="match status" value="1"/>
</dbReference>
<accession>A0A2A6RLG5</accession>
<name>A0A2A6RLG5_9CHLR</name>
<reference evidence="6" key="1">
    <citation type="submission" date="2017-08" db="EMBL/GenBank/DDBJ databases">
        <authorList>
            <person name="Grouzdev D.S."/>
            <person name="Gaisin V.A."/>
            <person name="Rysina M.S."/>
            <person name="Gorlenko V.M."/>
        </authorList>
    </citation>
    <scope>NUCLEOTIDE SEQUENCE [LARGE SCALE GENOMIC DNA]</scope>
    <source>
        <strain evidence="6">Kir15-3F</strain>
    </source>
</reference>
<feature type="region of interest" description="Disordered" evidence="3">
    <location>
        <begin position="29"/>
        <end position="48"/>
    </location>
</feature>
<gene>
    <name evidence="5" type="ORF">CJ255_07255</name>
</gene>
<dbReference type="NCBIfam" id="TIGR01098">
    <property type="entry name" value="3A0109s03R"/>
    <property type="match status" value="1"/>
</dbReference>
<comment type="caution">
    <text evidence="5">The sequence shown here is derived from an EMBL/GenBank/DDBJ whole genome shotgun (WGS) entry which is preliminary data.</text>
</comment>
<feature type="signal peptide" evidence="4">
    <location>
        <begin position="1"/>
        <end position="26"/>
    </location>
</feature>
<comment type="similarity">
    <text evidence="1">Belongs to the phosphate/phosphite/phosphonate binding protein family.</text>
</comment>
<feature type="compositionally biased region" description="Low complexity" evidence="3">
    <location>
        <begin position="34"/>
        <end position="46"/>
    </location>
</feature>
<dbReference type="PROSITE" id="PS51257">
    <property type="entry name" value="PROKAR_LIPOPROTEIN"/>
    <property type="match status" value="1"/>
</dbReference>
<dbReference type="OrthoDB" id="9781943at2"/>
<dbReference type="Proteomes" id="UP000220527">
    <property type="component" value="Unassembled WGS sequence"/>
</dbReference>
<evidence type="ECO:0000256" key="4">
    <source>
        <dbReference type="SAM" id="SignalP"/>
    </source>
</evidence>
<dbReference type="GO" id="GO:0043190">
    <property type="term" value="C:ATP-binding cassette (ABC) transporter complex"/>
    <property type="evidence" value="ECO:0007669"/>
    <property type="project" value="InterPro"/>
</dbReference>
<dbReference type="AlphaFoldDB" id="A0A2A6RLG5"/>
<evidence type="ECO:0000313" key="6">
    <source>
        <dbReference type="Proteomes" id="UP000220527"/>
    </source>
</evidence>
<keyword evidence="6" id="KW-1185">Reference proteome</keyword>
<dbReference type="PANTHER" id="PTHR35841">
    <property type="entry name" value="PHOSPHONATES-BINDING PERIPLASMIC PROTEIN"/>
    <property type="match status" value="1"/>
</dbReference>
<keyword evidence="2 4" id="KW-0732">Signal</keyword>
<dbReference type="PANTHER" id="PTHR35841:SF1">
    <property type="entry name" value="PHOSPHONATES-BINDING PERIPLASMIC PROTEIN"/>
    <property type="match status" value="1"/>
</dbReference>
<protein>
    <submittedName>
        <fullName evidence="5">Phosphonate ABC transporter substrate-binding protein</fullName>
    </submittedName>
</protein>
<dbReference type="RefSeq" id="WP_097643423.1">
    <property type="nucleotide sequence ID" value="NZ_NQWI01000023.1"/>
</dbReference>
<evidence type="ECO:0000313" key="5">
    <source>
        <dbReference type="EMBL" id="PDW03698.1"/>
    </source>
</evidence>